<keyword evidence="5 9" id="KW-0460">Magnesium</keyword>
<dbReference type="InterPro" id="IPR006668">
    <property type="entry name" value="Mg_transptr_MgtE_intracell_dom"/>
</dbReference>
<dbReference type="PROSITE" id="PS51371">
    <property type="entry name" value="CBS"/>
    <property type="match status" value="1"/>
</dbReference>
<dbReference type="Gene3D" id="1.25.60.10">
    <property type="entry name" value="MgtE N-terminal domain-like"/>
    <property type="match status" value="1"/>
</dbReference>
<name>A0A2P2E7Z9_9PROT</name>
<evidence type="ECO:0000256" key="2">
    <source>
        <dbReference type="ARBA" id="ARBA00009749"/>
    </source>
</evidence>
<feature type="region of interest" description="Disordered" evidence="10">
    <location>
        <begin position="1"/>
        <end position="20"/>
    </location>
</feature>
<accession>A0A2P2E7Z9</accession>
<dbReference type="SUPFAM" id="SSF54631">
    <property type="entry name" value="CBS-domain pair"/>
    <property type="match status" value="1"/>
</dbReference>
<proteinExistence type="inferred from homology"/>
<comment type="caution">
    <text evidence="12">The sequence shown here is derived from an EMBL/GenBank/DDBJ whole genome shotgun (WGS) entry which is preliminary data.</text>
</comment>
<evidence type="ECO:0000256" key="4">
    <source>
        <dbReference type="ARBA" id="ARBA00022692"/>
    </source>
</evidence>
<dbReference type="Pfam" id="PF00571">
    <property type="entry name" value="CBS"/>
    <property type="match status" value="1"/>
</dbReference>
<evidence type="ECO:0000259" key="11">
    <source>
        <dbReference type="PROSITE" id="PS51371"/>
    </source>
</evidence>
<dbReference type="InterPro" id="IPR006669">
    <property type="entry name" value="MgtE_transporter"/>
</dbReference>
<keyword evidence="13" id="KW-1185">Reference proteome</keyword>
<feature type="transmembrane region" description="Helical" evidence="9">
    <location>
        <begin position="372"/>
        <end position="394"/>
    </location>
</feature>
<dbReference type="Gene3D" id="3.10.580.10">
    <property type="entry name" value="CBS-domain"/>
    <property type="match status" value="1"/>
</dbReference>
<dbReference type="GO" id="GO:0015095">
    <property type="term" value="F:magnesium ion transmembrane transporter activity"/>
    <property type="evidence" value="ECO:0007669"/>
    <property type="project" value="UniProtKB-UniRule"/>
</dbReference>
<reference evidence="12 13" key="1">
    <citation type="journal article" date="2018" name="Genome Announc.">
        <title>Draft Genome Sequence of "Candidatus Phycosocius bacilliformis," an Alphaproteobacterial Ectosymbiont of the Hydrocarbon-Producing Green Alga Botryococcus braunii.</title>
        <authorList>
            <person name="Tanabe Y."/>
            <person name="Yamaguchi H."/>
            <person name="Watanabe M.M."/>
        </authorList>
    </citation>
    <scope>NUCLEOTIDE SEQUENCE [LARGE SCALE GENOMIC DNA]</scope>
    <source>
        <strain evidence="12 13">BOTRYCO-2</strain>
    </source>
</reference>
<keyword evidence="3 9" id="KW-0813">Transport</keyword>
<evidence type="ECO:0000256" key="6">
    <source>
        <dbReference type="ARBA" id="ARBA00022989"/>
    </source>
</evidence>
<dbReference type="SUPFAM" id="SSF158791">
    <property type="entry name" value="MgtE N-terminal domain-like"/>
    <property type="match status" value="1"/>
</dbReference>
<dbReference type="SMART" id="SM00924">
    <property type="entry name" value="MgtE_N"/>
    <property type="match status" value="1"/>
</dbReference>
<feature type="domain" description="CBS" evidence="11">
    <location>
        <begin position="217"/>
        <end position="273"/>
    </location>
</feature>
<comment type="function">
    <text evidence="9">Acts as a magnesium transporter.</text>
</comment>
<dbReference type="SUPFAM" id="SSF161093">
    <property type="entry name" value="MgtE membrane domain-like"/>
    <property type="match status" value="1"/>
</dbReference>
<dbReference type="GO" id="GO:0005886">
    <property type="term" value="C:plasma membrane"/>
    <property type="evidence" value="ECO:0007669"/>
    <property type="project" value="UniProtKB-SubCell"/>
</dbReference>
<comment type="subunit">
    <text evidence="9">Homodimer.</text>
</comment>
<dbReference type="Pfam" id="PF01769">
    <property type="entry name" value="MgtE"/>
    <property type="match status" value="1"/>
</dbReference>
<evidence type="ECO:0000256" key="1">
    <source>
        <dbReference type="ARBA" id="ARBA00004141"/>
    </source>
</evidence>
<evidence type="ECO:0000256" key="5">
    <source>
        <dbReference type="ARBA" id="ARBA00022842"/>
    </source>
</evidence>
<dbReference type="SMART" id="SM00116">
    <property type="entry name" value="CBS"/>
    <property type="match status" value="1"/>
</dbReference>
<dbReference type="Pfam" id="PF03448">
    <property type="entry name" value="MgtE_N"/>
    <property type="match status" value="1"/>
</dbReference>
<sequence>MDDLQALGAESTTSDHGPDRLTTIKVIGAAGDHDGPLLRQLLLPMHPADVAELLAHAPRETARTIFTLVGDDLDAEVYAELEDELRELALEYIPASKLAQKLDDLDTDDAAAIVAELDDEDRAEVLAAASADVRVAVEGALSFEEETAGRLMQREFVAAPQHWDVGQTIDFMRKTGEDLPDLFFDIYVVNPAMKPIGAIPVSKLMRARRTVLLEDLMETPEIIVEPETDQEVVAHAFQKYHLISAPVVDRSGRLTGMITVDDIVRVIQDENEEDLLALAGVRDASAGDTVWSSVRSRLPWLVINLATALVASFLISKFEASIEKIVALAIMMPIVASMGGNAGTQTVAVAVRALAARELNAANSVRIIFREVVTGIVNGAFFALLLSSVALIWFQSTLLSLTIALAILLNLSMAGLAGILIPLALKRLGQDPAVSSGVLVTFVTDMVGFVAFLGLATLIIL</sequence>
<dbReference type="RefSeq" id="WP_108984063.1">
    <property type="nucleotide sequence ID" value="NZ_BFBR01000002.1"/>
</dbReference>
<comment type="caution">
    <text evidence="9">Lacks conserved residue(s) required for the propagation of feature annotation.</text>
</comment>
<keyword evidence="6 9" id="KW-1133">Transmembrane helix</keyword>
<evidence type="ECO:0000256" key="3">
    <source>
        <dbReference type="ARBA" id="ARBA00022448"/>
    </source>
</evidence>
<comment type="subcellular location">
    <subcellularLocation>
        <location evidence="9">Cell membrane</location>
        <topology evidence="9">Multi-pass membrane protein</topology>
    </subcellularLocation>
    <subcellularLocation>
        <location evidence="1">Membrane</location>
        <topology evidence="1">Multi-pass membrane protein</topology>
    </subcellularLocation>
</comment>
<evidence type="ECO:0000256" key="8">
    <source>
        <dbReference type="PROSITE-ProRule" id="PRU00703"/>
    </source>
</evidence>
<dbReference type="Gene3D" id="1.10.357.20">
    <property type="entry name" value="SLC41 divalent cation transporters, integral membrane domain"/>
    <property type="match status" value="1"/>
</dbReference>
<dbReference type="GO" id="GO:0046872">
    <property type="term" value="F:metal ion binding"/>
    <property type="evidence" value="ECO:0007669"/>
    <property type="project" value="UniProtKB-KW"/>
</dbReference>
<feature type="transmembrane region" description="Helical" evidence="9">
    <location>
        <begin position="400"/>
        <end position="425"/>
    </location>
</feature>
<dbReference type="CDD" id="cd04606">
    <property type="entry name" value="CBS_pair_Mg_transporter"/>
    <property type="match status" value="1"/>
</dbReference>
<dbReference type="OrthoDB" id="9790355at2"/>
<keyword evidence="9" id="KW-0479">Metal-binding</keyword>
<dbReference type="Proteomes" id="UP000245086">
    <property type="component" value="Unassembled WGS sequence"/>
</dbReference>
<dbReference type="PANTHER" id="PTHR43773:SF1">
    <property type="entry name" value="MAGNESIUM TRANSPORTER MGTE"/>
    <property type="match status" value="1"/>
</dbReference>
<comment type="similarity">
    <text evidence="2 9">Belongs to the SLC41A transporter family.</text>
</comment>
<dbReference type="InterPro" id="IPR000644">
    <property type="entry name" value="CBS_dom"/>
</dbReference>
<keyword evidence="8" id="KW-0129">CBS domain</keyword>
<dbReference type="InterPro" id="IPR036739">
    <property type="entry name" value="SLC41_membr_dom_sf"/>
</dbReference>
<evidence type="ECO:0000256" key="10">
    <source>
        <dbReference type="SAM" id="MobiDB-lite"/>
    </source>
</evidence>
<evidence type="ECO:0000256" key="7">
    <source>
        <dbReference type="ARBA" id="ARBA00023136"/>
    </source>
</evidence>
<evidence type="ECO:0000313" key="13">
    <source>
        <dbReference type="Proteomes" id="UP000245086"/>
    </source>
</evidence>
<dbReference type="InterPro" id="IPR046342">
    <property type="entry name" value="CBS_dom_sf"/>
</dbReference>
<dbReference type="PANTHER" id="PTHR43773">
    <property type="entry name" value="MAGNESIUM TRANSPORTER MGTE"/>
    <property type="match status" value="1"/>
</dbReference>
<dbReference type="InterPro" id="IPR006667">
    <property type="entry name" value="SLC41_membr_dom"/>
</dbReference>
<dbReference type="EMBL" id="BFBR01000002">
    <property type="protein sequence ID" value="GBF57188.1"/>
    <property type="molecule type" value="Genomic_DNA"/>
</dbReference>
<dbReference type="AlphaFoldDB" id="A0A2P2E7Z9"/>
<gene>
    <name evidence="12" type="ORF">PbB2_00849</name>
</gene>
<protein>
    <recommendedName>
        <fullName evidence="9">Magnesium transporter MgtE</fullName>
    </recommendedName>
</protein>
<evidence type="ECO:0000256" key="9">
    <source>
        <dbReference type="RuleBase" id="RU362011"/>
    </source>
</evidence>
<evidence type="ECO:0000313" key="12">
    <source>
        <dbReference type="EMBL" id="GBF57188.1"/>
    </source>
</evidence>
<dbReference type="NCBIfam" id="TIGR00400">
    <property type="entry name" value="mgtE"/>
    <property type="match status" value="1"/>
</dbReference>
<feature type="transmembrane region" description="Helical" evidence="9">
    <location>
        <begin position="437"/>
        <end position="460"/>
    </location>
</feature>
<keyword evidence="4 9" id="KW-0812">Transmembrane</keyword>
<organism evidence="12 13">
    <name type="scientific">Candidatus Phycosocius bacilliformis</name>
    <dbReference type="NCBI Taxonomy" id="1445552"/>
    <lineage>
        <taxon>Bacteria</taxon>
        <taxon>Pseudomonadati</taxon>
        <taxon>Pseudomonadota</taxon>
        <taxon>Alphaproteobacteria</taxon>
        <taxon>Caulobacterales</taxon>
        <taxon>Caulobacterales incertae sedis</taxon>
        <taxon>Candidatus Phycosocius</taxon>
    </lineage>
</organism>
<dbReference type="InterPro" id="IPR038076">
    <property type="entry name" value="MgtE_N_sf"/>
</dbReference>
<keyword evidence="9" id="KW-1003">Cell membrane</keyword>
<keyword evidence="7 9" id="KW-0472">Membrane</keyword>